<reference evidence="1 2" key="1">
    <citation type="submission" date="2015-02" db="EMBL/GenBank/DDBJ databases">
        <title>Complete Genome Sequencing of Pseudomonas putida S13.1.2.</title>
        <authorList>
            <person name="Chong T.M."/>
            <person name="Chan K.G."/>
            <person name="Dessaux Y."/>
        </authorList>
    </citation>
    <scope>NUCLEOTIDE SEQUENCE [LARGE SCALE GENOMIC DNA]</scope>
    <source>
        <strain evidence="1 2">S13.1.2</strain>
    </source>
</reference>
<accession>A0AAU8S906</accession>
<gene>
    <name evidence="1" type="ORF">N805_02725</name>
</gene>
<proteinExistence type="predicted"/>
<evidence type="ECO:0000313" key="1">
    <source>
        <dbReference type="EMBL" id="AJQ46199.1"/>
    </source>
</evidence>
<name>A0AAU8S906_PSEPU</name>
<dbReference type="AlphaFoldDB" id="A0AAU8S906"/>
<sequence length="115" mass="12562">MTTALAPRTAGDTVSAYESGRVSVDPEEVLNRPGYLKARAAAADIVNGVRADHRVIDEAALHELVDLMVRHLLRSLQRGKTFEEAEAVLCEVMRESIRQFNDVQDGAEAEVVSGE</sequence>
<evidence type="ECO:0000313" key="2">
    <source>
        <dbReference type="Proteomes" id="UP000033260"/>
    </source>
</evidence>
<organism evidence="1 2">
    <name type="scientific">Pseudomonas putida S13.1.2</name>
    <dbReference type="NCBI Taxonomy" id="1384061"/>
    <lineage>
        <taxon>Bacteria</taxon>
        <taxon>Pseudomonadati</taxon>
        <taxon>Pseudomonadota</taxon>
        <taxon>Gammaproteobacteria</taxon>
        <taxon>Pseudomonadales</taxon>
        <taxon>Pseudomonadaceae</taxon>
        <taxon>Pseudomonas</taxon>
    </lineage>
</organism>
<protein>
    <submittedName>
        <fullName evidence="1">Uncharacterized protein</fullName>
    </submittedName>
</protein>
<dbReference type="Proteomes" id="UP000033260">
    <property type="component" value="Chromosome"/>
</dbReference>
<dbReference type="EMBL" id="CP010979">
    <property type="protein sequence ID" value="AJQ46199.1"/>
    <property type="molecule type" value="Genomic_DNA"/>
</dbReference>